<protein>
    <submittedName>
        <fullName evidence="3">DUF1778 domain-containing protein</fullName>
    </submittedName>
</protein>
<accession>A0A923RWJ4</accession>
<dbReference type="EMBL" id="JACOPL010000010">
    <property type="protein sequence ID" value="MBC5726058.1"/>
    <property type="molecule type" value="Genomic_DNA"/>
</dbReference>
<dbReference type="Pfam" id="PF08681">
    <property type="entry name" value="TacA1"/>
    <property type="match status" value="1"/>
</dbReference>
<dbReference type="GO" id="GO:0006355">
    <property type="term" value="P:regulation of DNA-templated transcription"/>
    <property type="evidence" value="ECO:0007669"/>
    <property type="project" value="InterPro"/>
</dbReference>
<evidence type="ECO:0000313" key="4">
    <source>
        <dbReference type="Proteomes" id="UP000606499"/>
    </source>
</evidence>
<dbReference type="Proteomes" id="UP000606499">
    <property type="component" value="Unassembled WGS sequence"/>
</dbReference>
<evidence type="ECO:0000313" key="3">
    <source>
        <dbReference type="EMBL" id="MBC5726058.1"/>
    </source>
</evidence>
<evidence type="ECO:0000256" key="1">
    <source>
        <dbReference type="ARBA" id="ARBA00022649"/>
    </source>
</evidence>
<dbReference type="AlphaFoldDB" id="A0A923RWJ4"/>
<sequence>MPISEARRRANEKYNAKAYDQIQFRVKKGQKQVIQAHAERQGESMAAFIARAIQETMERDLQNKGNP</sequence>
<organism evidence="3 4">
    <name type="scientific">Agathobaculum faecis</name>
    <dbReference type="NCBI Taxonomy" id="2763013"/>
    <lineage>
        <taxon>Bacteria</taxon>
        <taxon>Bacillati</taxon>
        <taxon>Bacillota</taxon>
        <taxon>Clostridia</taxon>
        <taxon>Eubacteriales</taxon>
        <taxon>Butyricicoccaceae</taxon>
        <taxon>Agathobaculum</taxon>
    </lineage>
</organism>
<comment type="similarity">
    <text evidence="2">Belongs to the TacA antitoxin family.</text>
</comment>
<comment type="caution">
    <text evidence="3">The sequence shown here is derived from an EMBL/GenBank/DDBJ whole genome shotgun (WGS) entry which is preliminary data.</text>
</comment>
<keyword evidence="1" id="KW-1277">Toxin-antitoxin system</keyword>
<dbReference type="SUPFAM" id="SSF47598">
    <property type="entry name" value="Ribbon-helix-helix"/>
    <property type="match status" value="1"/>
</dbReference>
<dbReference type="RefSeq" id="WP_054328155.1">
    <property type="nucleotide sequence ID" value="NZ_JACOPL010000010.1"/>
</dbReference>
<keyword evidence="4" id="KW-1185">Reference proteome</keyword>
<gene>
    <name evidence="3" type="ORF">H8S45_11380</name>
</gene>
<evidence type="ECO:0000256" key="2">
    <source>
        <dbReference type="ARBA" id="ARBA00049988"/>
    </source>
</evidence>
<proteinExistence type="inferred from homology"/>
<dbReference type="Gene3D" id="1.10.1220.10">
    <property type="entry name" value="Met repressor-like"/>
    <property type="match status" value="1"/>
</dbReference>
<dbReference type="InterPro" id="IPR014795">
    <property type="entry name" value="TacA_1-like"/>
</dbReference>
<dbReference type="InterPro" id="IPR010985">
    <property type="entry name" value="Ribbon_hlx_hlx"/>
</dbReference>
<dbReference type="InterPro" id="IPR013321">
    <property type="entry name" value="Arc_rbn_hlx_hlx"/>
</dbReference>
<name>A0A923RWJ4_9FIRM</name>
<reference evidence="3" key="1">
    <citation type="submission" date="2020-08" db="EMBL/GenBank/DDBJ databases">
        <title>Genome public.</title>
        <authorList>
            <person name="Liu C."/>
            <person name="Sun Q."/>
        </authorList>
    </citation>
    <scope>NUCLEOTIDE SEQUENCE</scope>
    <source>
        <strain evidence="3">NSJ-28</strain>
    </source>
</reference>